<keyword evidence="1" id="KW-0488">Methylation</keyword>
<dbReference type="Pfam" id="PF07963">
    <property type="entry name" value="N_methyl"/>
    <property type="match status" value="1"/>
</dbReference>
<reference evidence="5" key="1">
    <citation type="submission" date="2013-03" db="EMBL/GenBank/DDBJ databases">
        <title>Genome sequence of Chthonomonas calidirosea, the first sequenced genome from the Armatimonadetes phylum (formally candidate division OP10).</title>
        <authorList>
            <person name="Lee K.C.Y."/>
            <person name="Morgan X.C."/>
            <person name="Dunfield P.F."/>
            <person name="Tamas I."/>
            <person name="Houghton K.M."/>
            <person name="Vyssotski M."/>
            <person name="Ryan J.L.J."/>
            <person name="Lagutin K."/>
            <person name="McDonald I.R."/>
            <person name="Stott M.B."/>
        </authorList>
    </citation>
    <scope>NUCLEOTIDE SEQUENCE [LARGE SCALE GENOMIC DNA]</scope>
    <source>
        <strain evidence="5">DSM 23976 / ICMP 18418 / T49</strain>
    </source>
</reference>
<evidence type="ECO:0000256" key="1">
    <source>
        <dbReference type="ARBA" id="ARBA00022481"/>
    </source>
</evidence>
<dbReference type="PATRIC" id="fig|1303518.3.peg.871"/>
<dbReference type="RefSeq" id="WP_016482239.1">
    <property type="nucleotide sequence ID" value="NC_021487.1"/>
</dbReference>
<dbReference type="eggNOG" id="COG2165">
    <property type="taxonomic scope" value="Bacteria"/>
</dbReference>
<dbReference type="GO" id="GO:0015628">
    <property type="term" value="P:protein secretion by the type II secretion system"/>
    <property type="evidence" value="ECO:0007669"/>
    <property type="project" value="InterPro"/>
</dbReference>
<dbReference type="AlphaFoldDB" id="S0EXZ3"/>
<feature type="transmembrane region" description="Helical" evidence="2">
    <location>
        <begin position="6"/>
        <end position="30"/>
    </location>
</feature>
<dbReference type="PANTHER" id="PTHR30093">
    <property type="entry name" value="GENERAL SECRETION PATHWAY PROTEIN G"/>
    <property type="match status" value="1"/>
</dbReference>
<feature type="domain" description="DUF1559" evidence="3">
    <location>
        <begin position="32"/>
        <end position="89"/>
    </location>
</feature>
<dbReference type="PRINTS" id="PR00813">
    <property type="entry name" value="BCTERIALGSPG"/>
</dbReference>
<gene>
    <name evidence="4" type="ORF">CCALI_00862</name>
</gene>
<keyword evidence="2" id="KW-0472">Membrane</keyword>
<dbReference type="KEGG" id="ccz:CCALI_00862"/>
<protein>
    <submittedName>
        <fullName evidence="4">Prepilin-type N-terminal cleavage/methylation domain</fullName>
    </submittedName>
</protein>
<dbReference type="HOGENOM" id="CLU_041661_1_1_0"/>
<dbReference type="OrthoDB" id="255848at2"/>
<dbReference type="InterPro" id="IPR027558">
    <property type="entry name" value="Pre_pil_HX9DG_C"/>
</dbReference>
<accession>S0EXZ3</accession>
<dbReference type="NCBIfam" id="TIGR02532">
    <property type="entry name" value="IV_pilin_GFxxxE"/>
    <property type="match status" value="1"/>
</dbReference>
<dbReference type="EMBL" id="HF951689">
    <property type="protein sequence ID" value="CCW34685.1"/>
    <property type="molecule type" value="Genomic_DNA"/>
</dbReference>
<evidence type="ECO:0000313" key="4">
    <source>
        <dbReference type="EMBL" id="CCW34685.1"/>
    </source>
</evidence>
<proteinExistence type="predicted"/>
<dbReference type="Gene3D" id="3.30.700.10">
    <property type="entry name" value="Glycoprotein, Type 4 Pilin"/>
    <property type="match status" value="1"/>
</dbReference>
<evidence type="ECO:0000313" key="5">
    <source>
        <dbReference type="Proteomes" id="UP000014227"/>
    </source>
</evidence>
<dbReference type="STRING" id="454171.CP488_00294"/>
<dbReference type="InParanoid" id="S0EXZ3"/>
<dbReference type="GO" id="GO:0015627">
    <property type="term" value="C:type II protein secretion system complex"/>
    <property type="evidence" value="ECO:0007669"/>
    <property type="project" value="InterPro"/>
</dbReference>
<keyword evidence="2" id="KW-1133">Transmembrane helix</keyword>
<organism evidence="4 5">
    <name type="scientific">Chthonomonas calidirosea (strain DSM 23976 / ICMP 18418 / T49)</name>
    <dbReference type="NCBI Taxonomy" id="1303518"/>
    <lineage>
        <taxon>Bacteria</taxon>
        <taxon>Bacillati</taxon>
        <taxon>Armatimonadota</taxon>
        <taxon>Chthonomonadia</taxon>
        <taxon>Chthonomonadales</taxon>
        <taxon>Chthonomonadaceae</taxon>
        <taxon>Chthonomonas</taxon>
    </lineage>
</organism>
<dbReference type="InterPro" id="IPR012902">
    <property type="entry name" value="N_methyl_site"/>
</dbReference>
<dbReference type="Pfam" id="PF07596">
    <property type="entry name" value="SBP_bac_10"/>
    <property type="match status" value="1"/>
</dbReference>
<dbReference type="PANTHER" id="PTHR30093:SF2">
    <property type="entry name" value="TYPE II SECRETION SYSTEM PROTEIN H"/>
    <property type="match status" value="1"/>
</dbReference>
<dbReference type="InterPro" id="IPR045584">
    <property type="entry name" value="Pilin-like"/>
</dbReference>
<dbReference type="Proteomes" id="UP000014227">
    <property type="component" value="Chromosome I"/>
</dbReference>
<dbReference type="InterPro" id="IPR011453">
    <property type="entry name" value="DUF1559"/>
</dbReference>
<name>S0EXZ3_CHTCT</name>
<dbReference type="NCBIfam" id="TIGR04294">
    <property type="entry name" value="pre_pil_HX9DG"/>
    <property type="match status" value="1"/>
</dbReference>
<keyword evidence="2" id="KW-0812">Transmembrane</keyword>
<dbReference type="InterPro" id="IPR000983">
    <property type="entry name" value="Bac_GSPG_pilin"/>
</dbReference>
<sequence>MKVKNAFTLIELLVVIAIIAILAAILFPVFAQARERARAITCTSNLKQIGLGIDMYVQDYDETFPCGWGGPSLDAQKCIWRISIQPYVQKYGDGMPYSAATGQARGIFNCPDDPYIGSGWDPTSYGYNAFGGLTIGWVNLGGGNGAFPGAKLASLYSPANLVAVADAAEFGTPQNKAADPNFDIPGSGSWSGCGTDGPGPFNMHPKIWKENGSVDWDFGIPEQEDFGSCRNGGRRPAARHFGKFNAVFADGHVKSVDANVMNAVINSPQDILRNHQ</sequence>
<keyword evidence="5" id="KW-1185">Reference proteome</keyword>
<evidence type="ECO:0000256" key="2">
    <source>
        <dbReference type="SAM" id="Phobius"/>
    </source>
</evidence>
<dbReference type="SUPFAM" id="SSF54523">
    <property type="entry name" value="Pili subunits"/>
    <property type="match status" value="1"/>
</dbReference>
<evidence type="ECO:0000259" key="3">
    <source>
        <dbReference type="Pfam" id="PF07596"/>
    </source>
</evidence>